<organism evidence="1 2">
    <name type="scientific">Terfezia boudieri ATCC MYA-4762</name>
    <dbReference type="NCBI Taxonomy" id="1051890"/>
    <lineage>
        <taxon>Eukaryota</taxon>
        <taxon>Fungi</taxon>
        <taxon>Dikarya</taxon>
        <taxon>Ascomycota</taxon>
        <taxon>Pezizomycotina</taxon>
        <taxon>Pezizomycetes</taxon>
        <taxon>Pezizales</taxon>
        <taxon>Pezizaceae</taxon>
        <taxon>Terfezia</taxon>
    </lineage>
</organism>
<dbReference type="InterPro" id="IPR036397">
    <property type="entry name" value="RNaseH_sf"/>
</dbReference>
<dbReference type="InParanoid" id="A0A3N4L5L6"/>
<dbReference type="GO" id="GO:0003676">
    <property type="term" value="F:nucleic acid binding"/>
    <property type="evidence" value="ECO:0007669"/>
    <property type="project" value="InterPro"/>
</dbReference>
<reference evidence="1 2" key="1">
    <citation type="journal article" date="2018" name="Nat. Ecol. Evol.">
        <title>Pezizomycetes genomes reveal the molecular basis of ectomycorrhizal truffle lifestyle.</title>
        <authorList>
            <person name="Murat C."/>
            <person name="Payen T."/>
            <person name="Noel B."/>
            <person name="Kuo A."/>
            <person name="Morin E."/>
            <person name="Chen J."/>
            <person name="Kohler A."/>
            <person name="Krizsan K."/>
            <person name="Balestrini R."/>
            <person name="Da Silva C."/>
            <person name="Montanini B."/>
            <person name="Hainaut M."/>
            <person name="Levati E."/>
            <person name="Barry K.W."/>
            <person name="Belfiori B."/>
            <person name="Cichocki N."/>
            <person name="Clum A."/>
            <person name="Dockter R.B."/>
            <person name="Fauchery L."/>
            <person name="Guy J."/>
            <person name="Iotti M."/>
            <person name="Le Tacon F."/>
            <person name="Lindquist E.A."/>
            <person name="Lipzen A."/>
            <person name="Malagnac F."/>
            <person name="Mello A."/>
            <person name="Molinier V."/>
            <person name="Miyauchi S."/>
            <person name="Poulain J."/>
            <person name="Riccioni C."/>
            <person name="Rubini A."/>
            <person name="Sitrit Y."/>
            <person name="Splivallo R."/>
            <person name="Traeger S."/>
            <person name="Wang M."/>
            <person name="Zifcakova L."/>
            <person name="Wipf D."/>
            <person name="Zambonelli A."/>
            <person name="Paolocci F."/>
            <person name="Nowrousian M."/>
            <person name="Ottonello S."/>
            <person name="Baldrian P."/>
            <person name="Spatafora J.W."/>
            <person name="Henrissat B."/>
            <person name="Nagy L.G."/>
            <person name="Aury J.M."/>
            <person name="Wincker P."/>
            <person name="Grigoriev I.V."/>
            <person name="Bonfante P."/>
            <person name="Martin F.M."/>
        </authorList>
    </citation>
    <scope>NUCLEOTIDE SEQUENCE [LARGE SCALE GENOMIC DNA]</scope>
    <source>
        <strain evidence="1 2">ATCC MYA-4762</strain>
    </source>
</reference>
<sequence length="61" mass="7098">TLDQWKRFIWSDECFVEWSKSGGAKWVWRKEGEDPFTAAVVNSSRSVFKITSSNCILLTRL</sequence>
<name>A0A3N4L5L6_9PEZI</name>
<evidence type="ECO:0000313" key="1">
    <source>
        <dbReference type="EMBL" id="RPB18180.1"/>
    </source>
</evidence>
<accession>A0A3N4L5L6</accession>
<protein>
    <submittedName>
        <fullName evidence="1">Uncharacterized protein</fullName>
    </submittedName>
</protein>
<keyword evidence="2" id="KW-1185">Reference proteome</keyword>
<dbReference type="EMBL" id="ML121669">
    <property type="protein sequence ID" value="RPB18180.1"/>
    <property type="molecule type" value="Genomic_DNA"/>
</dbReference>
<dbReference type="AlphaFoldDB" id="A0A3N4L5L6"/>
<dbReference type="Gene3D" id="3.30.420.10">
    <property type="entry name" value="Ribonuclease H-like superfamily/Ribonuclease H"/>
    <property type="match status" value="1"/>
</dbReference>
<evidence type="ECO:0000313" key="2">
    <source>
        <dbReference type="Proteomes" id="UP000267821"/>
    </source>
</evidence>
<dbReference type="OrthoDB" id="5803896at2759"/>
<feature type="non-terminal residue" evidence="1">
    <location>
        <position position="1"/>
    </location>
</feature>
<dbReference type="Proteomes" id="UP000267821">
    <property type="component" value="Unassembled WGS sequence"/>
</dbReference>
<proteinExistence type="predicted"/>
<gene>
    <name evidence="1" type="ORF">L211DRAFT_797940</name>
</gene>